<feature type="domain" description="Mos1 transposase HTH" evidence="1">
    <location>
        <begin position="79"/>
        <end position="123"/>
    </location>
</feature>
<dbReference type="EMBL" id="ODYU01009617">
    <property type="protein sequence ID" value="SOQ54175.1"/>
    <property type="molecule type" value="Genomic_DNA"/>
</dbReference>
<name>A0A2H1WM79_SPOFR</name>
<dbReference type="PANTHER" id="PTHR46060:SF1">
    <property type="entry name" value="MARINER MOS1 TRANSPOSASE-LIKE PROTEIN"/>
    <property type="match status" value="1"/>
</dbReference>
<dbReference type="InterPro" id="IPR052709">
    <property type="entry name" value="Transposase-MT_Hybrid"/>
</dbReference>
<evidence type="ECO:0000313" key="2">
    <source>
        <dbReference type="EMBL" id="SOQ54175.1"/>
    </source>
</evidence>
<reference evidence="2" key="1">
    <citation type="submission" date="2016-07" db="EMBL/GenBank/DDBJ databases">
        <authorList>
            <person name="Bretaudeau A."/>
        </authorList>
    </citation>
    <scope>NUCLEOTIDE SEQUENCE</scope>
    <source>
        <strain evidence="2">Rice</strain>
        <tissue evidence="2">Whole body</tissue>
    </source>
</reference>
<proteinExistence type="predicted"/>
<dbReference type="Pfam" id="PF17906">
    <property type="entry name" value="HTH_48"/>
    <property type="match status" value="1"/>
</dbReference>
<sequence length="169" mass="19520">MNLTVPRFLCATKSEIWFAKEPGLLNKIYKLKWQMADHVARRNGGRWVWKVRRSNGDRELISYLVCIANFIMDKNIEQRVCLKFCIANGISYSESLKMIQKAYGESTLSKTRAYEWYKAFKSGRDVMEDLPRSGRPSTSATEVNIAKVKKIVTENTHSTLREIATELSF</sequence>
<evidence type="ECO:0000259" key="1">
    <source>
        <dbReference type="Pfam" id="PF17906"/>
    </source>
</evidence>
<protein>
    <submittedName>
        <fullName evidence="2">SFRICE_031170</fullName>
    </submittedName>
</protein>
<gene>
    <name evidence="2" type="ORF">SFRICE_031170</name>
</gene>
<accession>A0A2H1WM79</accession>
<dbReference type="PANTHER" id="PTHR46060">
    <property type="entry name" value="MARINER MOS1 TRANSPOSASE-LIKE PROTEIN"/>
    <property type="match status" value="1"/>
</dbReference>
<dbReference type="Gene3D" id="1.10.10.1450">
    <property type="match status" value="1"/>
</dbReference>
<organism evidence="2">
    <name type="scientific">Spodoptera frugiperda</name>
    <name type="common">Fall armyworm</name>
    <dbReference type="NCBI Taxonomy" id="7108"/>
    <lineage>
        <taxon>Eukaryota</taxon>
        <taxon>Metazoa</taxon>
        <taxon>Ecdysozoa</taxon>
        <taxon>Arthropoda</taxon>
        <taxon>Hexapoda</taxon>
        <taxon>Insecta</taxon>
        <taxon>Pterygota</taxon>
        <taxon>Neoptera</taxon>
        <taxon>Endopterygota</taxon>
        <taxon>Lepidoptera</taxon>
        <taxon>Glossata</taxon>
        <taxon>Ditrysia</taxon>
        <taxon>Noctuoidea</taxon>
        <taxon>Noctuidae</taxon>
        <taxon>Amphipyrinae</taxon>
        <taxon>Spodoptera</taxon>
    </lineage>
</organism>
<dbReference type="AlphaFoldDB" id="A0A2H1WM79"/>
<dbReference type="InterPro" id="IPR041426">
    <property type="entry name" value="Mos1_HTH"/>
</dbReference>